<dbReference type="GO" id="GO:0030288">
    <property type="term" value="C:outer membrane-bounded periplasmic space"/>
    <property type="evidence" value="ECO:0007669"/>
    <property type="project" value="InterPro"/>
</dbReference>
<evidence type="ECO:0000313" key="8">
    <source>
        <dbReference type="EMBL" id="KEY91157.1"/>
    </source>
</evidence>
<dbReference type="EMBL" id="JGVK01000027">
    <property type="protein sequence ID" value="KEY91157.1"/>
    <property type="molecule type" value="Genomic_DNA"/>
</dbReference>
<evidence type="ECO:0000256" key="5">
    <source>
        <dbReference type="ARBA" id="ARBA00023284"/>
    </source>
</evidence>
<evidence type="ECO:0000313" key="9">
    <source>
        <dbReference type="Proteomes" id="UP000053784"/>
    </source>
</evidence>
<dbReference type="OrthoDB" id="9799347at2"/>
<comment type="similarity">
    <text evidence="2">Belongs to the thioredoxin family. DsbE subfamily.</text>
</comment>
<keyword evidence="6" id="KW-0812">Transmembrane</keyword>
<dbReference type="InterPro" id="IPR017937">
    <property type="entry name" value="Thioredoxin_CS"/>
</dbReference>
<organism evidence="8 9">
    <name type="scientific">Candidatus Photodesmus blepharonis</name>
    <dbReference type="NCBI Taxonomy" id="1179155"/>
    <lineage>
        <taxon>Bacteria</taxon>
        <taxon>Pseudomonadati</taxon>
        <taxon>Pseudomonadota</taxon>
        <taxon>Gammaproteobacteria</taxon>
        <taxon>Vibrionales</taxon>
        <taxon>Vibrionaceae</taxon>
        <taxon>Candidatus Photodesmus</taxon>
    </lineage>
</organism>
<proteinExistence type="inferred from homology"/>
<keyword evidence="3" id="KW-0201">Cytochrome c-type biogenesis</keyword>
<dbReference type="RefSeq" id="WP_034414586.1">
    <property type="nucleotide sequence ID" value="NZ_JGVK01000027.1"/>
</dbReference>
<dbReference type="GO" id="GO:0015036">
    <property type="term" value="F:disulfide oxidoreductase activity"/>
    <property type="evidence" value="ECO:0007669"/>
    <property type="project" value="InterPro"/>
</dbReference>
<dbReference type="GO" id="GO:0017004">
    <property type="term" value="P:cytochrome complex assembly"/>
    <property type="evidence" value="ECO:0007669"/>
    <property type="project" value="UniProtKB-KW"/>
</dbReference>
<comment type="subcellular location">
    <subcellularLocation>
        <location evidence="1">Cell inner membrane</location>
        <topology evidence="1">Single-pass membrane protein</topology>
        <orientation evidence="1">Periplasmic side</orientation>
    </subcellularLocation>
</comment>
<evidence type="ECO:0000256" key="1">
    <source>
        <dbReference type="ARBA" id="ARBA00004383"/>
    </source>
</evidence>
<accession>A0A084CMX8</accession>
<dbReference type="CDD" id="cd03010">
    <property type="entry name" value="TlpA_like_DsbE"/>
    <property type="match status" value="1"/>
</dbReference>
<name>A0A084CMX8_9GAMM</name>
<dbReference type="InterPro" id="IPR036249">
    <property type="entry name" value="Thioredoxin-like_sf"/>
</dbReference>
<evidence type="ECO:0000259" key="7">
    <source>
        <dbReference type="PROSITE" id="PS51352"/>
    </source>
</evidence>
<dbReference type="InterPro" id="IPR050553">
    <property type="entry name" value="Thioredoxin_ResA/DsbE_sf"/>
</dbReference>
<evidence type="ECO:0000256" key="2">
    <source>
        <dbReference type="ARBA" id="ARBA00007758"/>
    </source>
</evidence>
<reference evidence="8 9" key="1">
    <citation type="submission" date="2014-03" db="EMBL/GenBank/DDBJ databases">
        <title>Selection and divergence in the genomes of co-occurring obligate luminous symbionts with specific hosts.</title>
        <authorList>
            <person name="Hendry T.A."/>
            <person name="de Wet J.R."/>
            <person name="Dunlap P.V."/>
        </authorList>
    </citation>
    <scope>NUCLEOTIDE SEQUENCE [LARGE SCALE GENOMIC DNA]</scope>
    <source>
        <strain evidence="8 9">Ppalp.1</strain>
    </source>
</reference>
<feature type="domain" description="Thioredoxin" evidence="7">
    <location>
        <begin position="39"/>
        <end position="176"/>
    </location>
</feature>
<dbReference type="InterPro" id="IPR013766">
    <property type="entry name" value="Thioredoxin_domain"/>
</dbReference>
<keyword evidence="9" id="KW-1185">Reference proteome</keyword>
<gene>
    <name evidence="8" type="primary">dsbE</name>
    <name evidence="8" type="ORF">CF67_04163</name>
</gene>
<sequence length="184" mass="21397">MKQKIVFIPLAIFVFLIVVLFIQLYQNLDGDHPSKLESVLIGKTIPEFTLEDLEESGKFYDKTIFNGKPLLLHVWATWCPACYAEHQYLNELAKKKVRIVGLNYRDERVKAIRWLNELGNPYFVSLFDKYGTLSLDLGVYGAPEMFLIDRNGIIRYRHVGEINLHSWNTVLMPMYNSLLREVGL</sequence>
<dbReference type="PANTHER" id="PTHR42852:SF6">
    <property type="entry name" value="THIOL:DISULFIDE INTERCHANGE PROTEIN DSBE"/>
    <property type="match status" value="1"/>
</dbReference>
<dbReference type="PROSITE" id="PS51352">
    <property type="entry name" value="THIOREDOXIN_2"/>
    <property type="match status" value="1"/>
</dbReference>
<keyword evidence="4" id="KW-1015">Disulfide bond</keyword>
<dbReference type="Pfam" id="PF08534">
    <property type="entry name" value="Redoxin"/>
    <property type="match status" value="1"/>
</dbReference>
<dbReference type="GO" id="GO:0005886">
    <property type="term" value="C:plasma membrane"/>
    <property type="evidence" value="ECO:0007669"/>
    <property type="project" value="UniProtKB-SubCell"/>
</dbReference>
<dbReference type="NCBIfam" id="TIGR00385">
    <property type="entry name" value="dsbE"/>
    <property type="match status" value="1"/>
</dbReference>
<dbReference type="eggNOG" id="COG0526">
    <property type="taxonomic scope" value="Bacteria"/>
</dbReference>
<dbReference type="PANTHER" id="PTHR42852">
    <property type="entry name" value="THIOL:DISULFIDE INTERCHANGE PROTEIN DSBE"/>
    <property type="match status" value="1"/>
</dbReference>
<dbReference type="STRING" id="1179155.CF67_04163"/>
<dbReference type="Proteomes" id="UP000053784">
    <property type="component" value="Unassembled WGS sequence"/>
</dbReference>
<evidence type="ECO:0000256" key="4">
    <source>
        <dbReference type="ARBA" id="ARBA00023157"/>
    </source>
</evidence>
<dbReference type="InterPro" id="IPR013740">
    <property type="entry name" value="Redoxin"/>
</dbReference>
<dbReference type="SUPFAM" id="SSF52833">
    <property type="entry name" value="Thioredoxin-like"/>
    <property type="match status" value="1"/>
</dbReference>
<keyword evidence="6" id="KW-0472">Membrane</keyword>
<keyword evidence="5" id="KW-0676">Redox-active center</keyword>
<keyword evidence="6" id="KW-1133">Transmembrane helix</keyword>
<evidence type="ECO:0000256" key="3">
    <source>
        <dbReference type="ARBA" id="ARBA00022748"/>
    </source>
</evidence>
<dbReference type="AlphaFoldDB" id="A0A084CMX8"/>
<evidence type="ECO:0000256" key="6">
    <source>
        <dbReference type="SAM" id="Phobius"/>
    </source>
</evidence>
<dbReference type="Gene3D" id="3.40.30.10">
    <property type="entry name" value="Glutaredoxin"/>
    <property type="match status" value="1"/>
</dbReference>
<comment type="caution">
    <text evidence="8">The sequence shown here is derived from an EMBL/GenBank/DDBJ whole genome shotgun (WGS) entry which is preliminary data.</text>
</comment>
<dbReference type="PROSITE" id="PS00194">
    <property type="entry name" value="THIOREDOXIN_1"/>
    <property type="match status" value="1"/>
</dbReference>
<feature type="transmembrane region" description="Helical" evidence="6">
    <location>
        <begin position="6"/>
        <end position="25"/>
    </location>
</feature>
<dbReference type="InterPro" id="IPR004799">
    <property type="entry name" value="Periplasmic_diS_OxRdtase_DsbE"/>
</dbReference>
<protein>
    <submittedName>
        <fullName evidence="8">Thiol:disulfide interchange protein</fullName>
    </submittedName>
</protein>